<dbReference type="InterPro" id="IPR050229">
    <property type="entry name" value="GlpE_sulfurtransferase"/>
</dbReference>
<dbReference type="PANTHER" id="PTHR43031">
    <property type="entry name" value="FAD-DEPENDENT OXIDOREDUCTASE"/>
    <property type="match status" value="1"/>
</dbReference>
<feature type="transmembrane region" description="Helical" evidence="1">
    <location>
        <begin position="12"/>
        <end position="34"/>
    </location>
</feature>
<proteinExistence type="predicted"/>
<keyword evidence="1" id="KW-0812">Transmembrane</keyword>
<organism evidence="3 4">
    <name type="scientific">Halorhodospira halochloris</name>
    <name type="common">Ectothiorhodospira halochloris</name>
    <dbReference type="NCBI Taxonomy" id="1052"/>
    <lineage>
        <taxon>Bacteria</taxon>
        <taxon>Pseudomonadati</taxon>
        <taxon>Pseudomonadota</taxon>
        <taxon>Gammaproteobacteria</taxon>
        <taxon>Chromatiales</taxon>
        <taxon>Ectothiorhodospiraceae</taxon>
        <taxon>Halorhodospira</taxon>
    </lineage>
</organism>
<dbReference type="KEGG" id="hhk:HH1059_00160"/>
<evidence type="ECO:0000256" key="1">
    <source>
        <dbReference type="SAM" id="Phobius"/>
    </source>
</evidence>
<name>A0A0X8X6T0_HALHR</name>
<dbReference type="CDD" id="cd00158">
    <property type="entry name" value="RHOD"/>
    <property type="match status" value="1"/>
</dbReference>
<dbReference type="SUPFAM" id="SSF52821">
    <property type="entry name" value="Rhodanese/Cell cycle control phosphatase"/>
    <property type="match status" value="1"/>
</dbReference>
<dbReference type="InterPro" id="IPR001763">
    <property type="entry name" value="Rhodanese-like_dom"/>
</dbReference>
<keyword evidence="4" id="KW-1185">Reference proteome</keyword>
<dbReference type="Gene3D" id="3.40.250.10">
    <property type="entry name" value="Rhodanese-like domain"/>
    <property type="match status" value="1"/>
</dbReference>
<dbReference type="PANTHER" id="PTHR43031:SF18">
    <property type="entry name" value="RHODANESE-RELATED SULFURTRANSFERASES"/>
    <property type="match status" value="1"/>
</dbReference>
<protein>
    <submittedName>
        <fullName evidence="3">Rhodanese-related sulfurtransferase</fullName>
    </submittedName>
</protein>
<dbReference type="RefSeq" id="WP_096406862.1">
    <property type="nucleotide sequence ID" value="NZ_AP017372.2"/>
</dbReference>
<dbReference type="GO" id="GO:0016740">
    <property type="term" value="F:transferase activity"/>
    <property type="evidence" value="ECO:0007669"/>
    <property type="project" value="UniProtKB-KW"/>
</dbReference>
<dbReference type="AlphaFoldDB" id="A0A0X8X6T0"/>
<keyword evidence="1" id="KW-1133">Transmembrane helix</keyword>
<reference evidence="3" key="1">
    <citation type="submission" date="2016-02" db="EMBL/GenBank/DDBJ databases">
        <title>Halorhodospira halochloris DSM-1059 complete genome, version 2.</title>
        <authorList>
            <person name="Tsukatani Y."/>
        </authorList>
    </citation>
    <scope>NUCLEOTIDE SEQUENCE</scope>
    <source>
        <strain evidence="3">DSM 1059</strain>
    </source>
</reference>
<feature type="domain" description="Rhodanese" evidence="2">
    <location>
        <begin position="50"/>
        <end position="142"/>
    </location>
</feature>
<evidence type="ECO:0000259" key="2">
    <source>
        <dbReference type="PROSITE" id="PS50206"/>
    </source>
</evidence>
<dbReference type="InterPro" id="IPR036873">
    <property type="entry name" value="Rhodanese-like_dom_sf"/>
</dbReference>
<keyword evidence="1" id="KW-0472">Membrane</keyword>
<dbReference type="Pfam" id="PF00581">
    <property type="entry name" value="Rhodanese"/>
    <property type="match status" value="1"/>
</dbReference>
<evidence type="ECO:0000313" key="3">
    <source>
        <dbReference type="EMBL" id="BAU56685.1"/>
    </source>
</evidence>
<gene>
    <name evidence="3" type="ORF">HH1059_00160</name>
</gene>
<dbReference type="SMART" id="SM00450">
    <property type="entry name" value="RHOD"/>
    <property type="match status" value="1"/>
</dbReference>
<dbReference type="OrthoDB" id="9808735at2"/>
<dbReference type="EMBL" id="AP017372">
    <property type="protein sequence ID" value="BAU56685.1"/>
    <property type="molecule type" value="Genomic_DNA"/>
</dbReference>
<dbReference type="PROSITE" id="PS50206">
    <property type="entry name" value="RHODANESE_3"/>
    <property type="match status" value="1"/>
</dbReference>
<accession>A0A0X8X6T0</accession>
<dbReference type="Proteomes" id="UP000218890">
    <property type="component" value="Chromosome"/>
</dbReference>
<sequence>MEEFIDFALTNWGMTFAFLLILIYWIGGELFHWYSGVKPIDAEQATRLYNRESAQFIDIRARREYDKGHLPQAFHMPEAEIEQLLTRLRKQVAEDSPLIVYDESGKEAAKMGRKLRKKGFTKIYRLKRGLNAWVNAGYPLEDVKSKG</sequence>
<evidence type="ECO:0000313" key="4">
    <source>
        <dbReference type="Proteomes" id="UP000218890"/>
    </source>
</evidence>